<protein>
    <recommendedName>
        <fullName evidence="1">DAGKc domain-containing protein</fullName>
    </recommendedName>
</protein>
<dbReference type="Proteomes" id="UP001066276">
    <property type="component" value="Chromosome 10"/>
</dbReference>
<evidence type="ECO:0000313" key="2">
    <source>
        <dbReference type="EMBL" id="KAJ1094841.1"/>
    </source>
</evidence>
<dbReference type="Pfam" id="PF00781">
    <property type="entry name" value="DAGK_cat"/>
    <property type="match status" value="1"/>
</dbReference>
<accession>A0AAV7LU93</accession>
<dbReference type="GO" id="GO:0016020">
    <property type="term" value="C:membrane"/>
    <property type="evidence" value="ECO:0007669"/>
    <property type="project" value="GOC"/>
</dbReference>
<evidence type="ECO:0000313" key="3">
    <source>
        <dbReference type="Proteomes" id="UP001066276"/>
    </source>
</evidence>
<dbReference type="GO" id="GO:0001729">
    <property type="term" value="F:ceramide kinase activity"/>
    <property type="evidence" value="ECO:0007669"/>
    <property type="project" value="TreeGrafter"/>
</dbReference>
<sequence>MSHPSLASQHLSVNAVTIAVNAPQAPSSTRLLVCCQSFRLPVTEVVHVCVGRGGVSDLDPQPPGPENQFTVFYVKRSTGQQWSLETLVFTAQDRDLSHQWVQLLQQRTQQYGGRRPKNLLVFINPFGGRGQAVRIYSKVSPLFQLAGIRTRVIETTRANHARDHILQEDLQGVDGLVCVGGDGMFSELMHGLIGRTQREAGVSEDDEETELQPSSIRIGIIPAGSTDCICFATVGINDPMTSALHIIIGDSQPLDVCAVHHQNRLAKYSVSLTGYGFYGDVLRESDQHRWMGPFRYNYAGLKTVLSNRCYAGTVEFQAAEHVESNPRDQSRCRTGCLVCSESSGRLKEDCEEAEAKANQTHPRQNPNSDWQRAEGSFIAVNLTAISSACPKSPDGLSPTAHLADGTADLILVKKCSMFQFLRHLSRHTNQKDQFDLPFVDVYRVKTLRFMPRRQESDVEGGVGSKKSFFARLCGTSCTQSCWNCDGEVLPYEDISVRVHCQLVNLFARGIEGVRRASLFKY</sequence>
<dbReference type="SUPFAM" id="SSF111331">
    <property type="entry name" value="NAD kinase/diacylglycerol kinase-like"/>
    <property type="match status" value="1"/>
</dbReference>
<keyword evidence="3" id="KW-1185">Reference proteome</keyword>
<dbReference type="PANTHER" id="PTHR12358">
    <property type="entry name" value="SPHINGOSINE KINASE"/>
    <property type="match status" value="1"/>
</dbReference>
<dbReference type="InterPro" id="IPR016064">
    <property type="entry name" value="NAD/diacylglycerol_kinase_sf"/>
</dbReference>
<reference evidence="2" key="1">
    <citation type="journal article" date="2022" name="bioRxiv">
        <title>Sequencing and chromosome-scale assembly of the giantPleurodeles waltlgenome.</title>
        <authorList>
            <person name="Brown T."/>
            <person name="Elewa A."/>
            <person name="Iarovenko S."/>
            <person name="Subramanian E."/>
            <person name="Araus A.J."/>
            <person name="Petzold A."/>
            <person name="Susuki M."/>
            <person name="Suzuki K.-i.T."/>
            <person name="Hayashi T."/>
            <person name="Toyoda A."/>
            <person name="Oliveira C."/>
            <person name="Osipova E."/>
            <person name="Leigh N.D."/>
            <person name="Simon A."/>
            <person name="Yun M.H."/>
        </authorList>
    </citation>
    <scope>NUCLEOTIDE SEQUENCE</scope>
    <source>
        <strain evidence="2">20211129_DDA</strain>
        <tissue evidence="2">Liver</tissue>
    </source>
</reference>
<dbReference type="InterPro" id="IPR017438">
    <property type="entry name" value="ATP-NAD_kinase_N"/>
</dbReference>
<dbReference type="SMART" id="SM00046">
    <property type="entry name" value="DAGKc"/>
    <property type="match status" value="1"/>
</dbReference>
<dbReference type="InterPro" id="IPR045363">
    <property type="entry name" value="CERK_C"/>
</dbReference>
<comment type="caution">
    <text evidence="2">The sequence shown here is derived from an EMBL/GenBank/DDBJ whole genome shotgun (WGS) entry which is preliminary data.</text>
</comment>
<dbReference type="EMBL" id="JANPWB010000014">
    <property type="protein sequence ID" value="KAJ1094841.1"/>
    <property type="molecule type" value="Genomic_DNA"/>
</dbReference>
<name>A0AAV7LU93_PLEWA</name>
<dbReference type="InterPro" id="IPR001206">
    <property type="entry name" value="Diacylglycerol_kinase_cat_dom"/>
</dbReference>
<feature type="domain" description="DAGKc" evidence="1">
    <location>
        <begin position="114"/>
        <end position="263"/>
    </location>
</feature>
<dbReference type="InterPro" id="IPR050187">
    <property type="entry name" value="Lipid_Phosphate_FormReg"/>
</dbReference>
<dbReference type="Gene3D" id="3.40.50.10330">
    <property type="entry name" value="Probable inorganic polyphosphate/atp-NAD kinase, domain 1"/>
    <property type="match status" value="1"/>
</dbReference>
<dbReference type="GO" id="GO:0006672">
    <property type="term" value="P:ceramide metabolic process"/>
    <property type="evidence" value="ECO:0007669"/>
    <property type="project" value="TreeGrafter"/>
</dbReference>
<dbReference type="Gene3D" id="2.60.200.40">
    <property type="match status" value="1"/>
</dbReference>
<dbReference type="AlphaFoldDB" id="A0AAV7LU93"/>
<evidence type="ECO:0000259" key="1">
    <source>
        <dbReference type="PROSITE" id="PS50146"/>
    </source>
</evidence>
<gene>
    <name evidence="2" type="ORF">NDU88_000025</name>
</gene>
<proteinExistence type="predicted"/>
<organism evidence="2 3">
    <name type="scientific">Pleurodeles waltl</name>
    <name type="common">Iberian ribbed newt</name>
    <dbReference type="NCBI Taxonomy" id="8319"/>
    <lineage>
        <taxon>Eukaryota</taxon>
        <taxon>Metazoa</taxon>
        <taxon>Chordata</taxon>
        <taxon>Craniata</taxon>
        <taxon>Vertebrata</taxon>
        <taxon>Euteleostomi</taxon>
        <taxon>Amphibia</taxon>
        <taxon>Batrachia</taxon>
        <taxon>Caudata</taxon>
        <taxon>Salamandroidea</taxon>
        <taxon>Salamandridae</taxon>
        <taxon>Pleurodelinae</taxon>
        <taxon>Pleurodeles</taxon>
    </lineage>
</organism>
<dbReference type="InterPro" id="IPR057465">
    <property type="entry name" value="CERK_PH"/>
</dbReference>
<dbReference type="Pfam" id="PF25382">
    <property type="entry name" value="PH_CERK"/>
    <property type="match status" value="1"/>
</dbReference>
<dbReference type="Pfam" id="PF19280">
    <property type="entry name" value="CERK_C"/>
    <property type="match status" value="1"/>
</dbReference>
<dbReference type="PROSITE" id="PS50146">
    <property type="entry name" value="DAGK"/>
    <property type="match status" value="1"/>
</dbReference>
<dbReference type="PANTHER" id="PTHR12358:SF95">
    <property type="entry name" value="CERAMIDE KINASE"/>
    <property type="match status" value="1"/>
</dbReference>